<feature type="coiled-coil region" evidence="1">
    <location>
        <begin position="99"/>
        <end position="130"/>
    </location>
</feature>
<evidence type="ECO:0000256" key="1">
    <source>
        <dbReference type="SAM" id="Coils"/>
    </source>
</evidence>
<accession>A0A8H6HGC0</accession>
<sequence length="243" mass="28207">MFNIVELFTELYTIILAHLILSVIMPATRSQTRLVTRLARNSHRAIALPRVDNVAMHRLVQDPDRIAQLRYNVFKNRLPDQLDEFVELSDRFNKQIEWIDRQEERLKEARQEAKGIRRQMTKKLAEMQENGLDAHLERRPTPPIDLTNDPEPGSSSEPEVPPLPRRQDTPFPQRVVNPRHPPGLGLRLVVPEFEEGSSSRPLDPRTRPVVVHDPDYNITRGCEECENYGERCSECTYRVFGDL</sequence>
<keyword evidence="5" id="KW-1185">Reference proteome</keyword>
<dbReference type="AlphaFoldDB" id="A0A8H6HGC0"/>
<keyword evidence="3" id="KW-0812">Transmembrane</keyword>
<keyword evidence="3" id="KW-1133">Transmembrane helix</keyword>
<organism evidence="4 5">
    <name type="scientific">Ephemerocybe angulata</name>
    <dbReference type="NCBI Taxonomy" id="980116"/>
    <lineage>
        <taxon>Eukaryota</taxon>
        <taxon>Fungi</taxon>
        <taxon>Dikarya</taxon>
        <taxon>Basidiomycota</taxon>
        <taxon>Agaricomycotina</taxon>
        <taxon>Agaricomycetes</taxon>
        <taxon>Agaricomycetidae</taxon>
        <taxon>Agaricales</taxon>
        <taxon>Agaricineae</taxon>
        <taxon>Psathyrellaceae</taxon>
        <taxon>Ephemerocybe</taxon>
    </lineage>
</organism>
<keyword evidence="1" id="KW-0175">Coiled coil</keyword>
<proteinExistence type="predicted"/>
<keyword evidence="3" id="KW-0472">Membrane</keyword>
<protein>
    <submittedName>
        <fullName evidence="4">Uncharacterized protein</fullName>
    </submittedName>
</protein>
<dbReference type="Proteomes" id="UP000521943">
    <property type="component" value="Unassembled WGS sequence"/>
</dbReference>
<evidence type="ECO:0000313" key="5">
    <source>
        <dbReference type="Proteomes" id="UP000521943"/>
    </source>
</evidence>
<name>A0A8H6HGC0_9AGAR</name>
<evidence type="ECO:0000256" key="3">
    <source>
        <dbReference type="SAM" id="Phobius"/>
    </source>
</evidence>
<comment type="caution">
    <text evidence="4">The sequence shown here is derived from an EMBL/GenBank/DDBJ whole genome shotgun (WGS) entry which is preliminary data.</text>
</comment>
<feature type="transmembrane region" description="Helical" evidence="3">
    <location>
        <begin position="12"/>
        <end position="28"/>
    </location>
</feature>
<evidence type="ECO:0000256" key="2">
    <source>
        <dbReference type="SAM" id="MobiDB-lite"/>
    </source>
</evidence>
<feature type="region of interest" description="Disordered" evidence="2">
    <location>
        <begin position="133"/>
        <end position="183"/>
    </location>
</feature>
<reference evidence="4 5" key="1">
    <citation type="submission" date="2020-07" db="EMBL/GenBank/DDBJ databases">
        <title>Comparative genomics of pyrophilous fungi reveals a link between fire events and developmental genes.</title>
        <authorList>
            <consortium name="DOE Joint Genome Institute"/>
            <person name="Steindorff A.S."/>
            <person name="Carver A."/>
            <person name="Calhoun S."/>
            <person name="Stillman K."/>
            <person name="Liu H."/>
            <person name="Lipzen A."/>
            <person name="Pangilinan J."/>
            <person name="Labutti K."/>
            <person name="Bruns T.D."/>
            <person name="Grigoriev I.V."/>
        </authorList>
    </citation>
    <scope>NUCLEOTIDE SEQUENCE [LARGE SCALE GENOMIC DNA]</scope>
    <source>
        <strain evidence="4 5">CBS 144469</strain>
    </source>
</reference>
<gene>
    <name evidence="4" type="ORF">DFP72DRAFT_855246</name>
</gene>
<dbReference type="EMBL" id="JACGCI010000091">
    <property type="protein sequence ID" value="KAF6746535.1"/>
    <property type="molecule type" value="Genomic_DNA"/>
</dbReference>
<evidence type="ECO:0000313" key="4">
    <source>
        <dbReference type="EMBL" id="KAF6746535.1"/>
    </source>
</evidence>